<dbReference type="EMBL" id="CAJVPS010007526">
    <property type="protein sequence ID" value="CAG8635649.1"/>
    <property type="molecule type" value="Genomic_DNA"/>
</dbReference>
<dbReference type="PANTHER" id="PTHR45931">
    <property type="entry name" value="SI:CH211-59O9.10"/>
    <property type="match status" value="1"/>
</dbReference>
<evidence type="ECO:0000256" key="3">
    <source>
        <dbReference type="ARBA" id="ARBA00022833"/>
    </source>
</evidence>
<dbReference type="InterPro" id="IPR013083">
    <property type="entry name" value="Znf_RING/FYVE/PHD"/>
</dbReference>
<dbReference type="AlphaFoldDB" id="A0A9N9GUS0"/>
<dbReference type="PANTHER" id="PTHR45931:SF3">
    <property type="entry name" value="RING ZINC FINGER-CONTAINING PROTEIN"/>
    <property type="match status" value="1"/>
</dbReference>
<evidence type="ECO:0000256" key="5">
    <source>
        <dbReference type="SAM" id="MobiDB-lite"/>
    </source>
</evidence>
<feature type="region of interest" description="Disordered" evidence="5">
    <location>
        <begin position="265"/>
        <end position="292"/>
    </location>
</feature>
<dbReference type="PROSITE" id="PS00518">
    <property type="entry name" value="ZF_RING_1"/>
    <property type="match status" value="1"/>
</dbReference>
<dbReference type="InterPro" id="IPR051834">
    <property type="entry name" value="RING_finger_E3_ligase"/>
</dbReference>
<gene>
    <name evidence="7" type="ORF">ALEPTO_LOCUS9531</name>
</gene>
<feature type="compositionally biased region" description="Low complexity" evidence="5">
    <location>
        <begin position="159"/>
        <end position="174"/>
    </location>
</feature>
<keyword evidence="3" id="KW-0862">Zinc</keyword>
<evidence type="ECO:0000256" key="1">
    <source>
        <dbReference type="ARBA" id="ARBA00022723"/>
    </source>
</evidence>
<dbReference type="SUPFAM" id="SSF57850">
    <property type="entry name" value="RING/U-box"/>
    <property type="match status" value="1"/>
</dbReference>
<keyword evidence="8" id="KW-1185">Reference proteome</keyword>
<evidence type="ECO:0000313" key="7">
    <source>
        <dbReference type="EMBL" id="CAG8635649.1"/>
    </source>
</evidence>
<reference evidence="7" key="1">
    <citation type="submission" date="2021-06" db="EMBL/GenBank/DDBJ databases">
        <authorList>
            <person name="Kallberg Y."/>
            <person name="Tangrot J."/>
            <person name="Rosling A."/>
        </authorList>
    </citation>
    <scope>NUCLEOTIDE SEQUENCE</scope>
    <source>
        <strain evidence="7">FL130A</strain>
    </source>
</reference>
<evidence type="ECO:0000256" key="4">
    <source>
        <dbReference type="PROSITE-ProRule" id="PRU00175"/>
    </source>
</evidence>
<dbReference type="InterPro" id="IPR001841">
    <property type="entry name" value="Znf_RING"/>
</dbReference>
<protein>
    <submittedName>
        <fullName evidence="7">10326_t:CDS:1</fullName>
    </submittedName>
</protein>
<feature type="region of interest" description="Disordered" evidence="5">
    <location>
        <begin position="115"/>
        <end position="198"/>
    </location>
</feature>
<feature type="domain" description="RING-type" evidence="6">
    <location>
        <begin position="52"/>
        <end position="107"/>
    </location>
</feature>
<evidence type="ECO:0000313" key="8">
    <source>
        <dbReference type="Proteomes" id="UP000789508"/>
    </source>
</evidence>
<organism evidence="7 8">
    <name type="scientific">Ambispora leptoticha</name>
    <dbReference type="NCBI Taxonomy" id="144679"/>
    <lineage>
        <taxon>Eukaryota</taxon>
        <taxon>Fungi</taxon>
        <taxon>Fungi incertae sedis</taxon>
        <taxon>Mucoromycota</taxon>
        <taxon>Glomeromycotina</taxon>
        <taxon>Glomeromycetes</taxon>
        <taxon>Archaeosporales</taxon>
        <taxon>Ambisporaceae</taxon>
        <taxon>Ambispora</taxon>
    </lineage>
</organism>
<sequence>MPGQNGEPTMFFFTPLQVFPEEQQKPRASEKAMNNLPIVEITQKHIDEKSFCPICLDTFVKQKEKQNEQNDEKNEGNVVREMPCKHLFCESCLFEWLRQSNTCPLCRFEIESQDASTTTPNVNIQEPSQSQTSPSSETTPPSQTPSSSQTLQTPPPSQTPSSPQAQETPSQPQTRENNVNSSIPTSSSRQSQPRTRYAQHRHPYYSNSHTNYRHSNQLTSCLLERVGCCSERYSLDTTSSLSFRCPSCRAPANLLSDLLKIRTTQQNNDENNSSISGSGSNDNNNNNQVGAGGINYPLTIRLDYMDLD</sequence>
<dbReference type="GO" id="GO:0061630">
    <property type="term" value="F:ubiquitin protein ligase activity"/>
    <property type="evidence" value="ECO:0007669"/>
    <property type="project" value="TreeGrafter"/>
</dbReference>
<dbReference type="SMART" id="SM00184">
    <property type="entry name" value="RING"/>
    <property type="match status" value="1"/>
</dbReference>
<dbReference type="GO" id="GO:0008270">
    <property type="term" value="F:zinc ion binding"/>
    <property type="evidence" value="ECO:0007669"/>
    <property type="project" value="UniProtKB-KW"/>
</dbReference>
<dbReference type="PROSITE" id="PS50089">
    <property type="entry name" value="ZF_RING_2"/>
    <property type="match status" value="1"/>
</dbReference>
<dbReference type="Pfam" id="PF13639">
    <property type="entry name" value="zf-RING_2"/>
    <property type="match status" value="1"/>
</dbReference>
<dbReference type="InterPro" id="IPR017907">
    <property type="entry name" value="Znf_RING_CS"/>
</dbReference>
<evidence type="ECO:0000256" key="2">
    <source>
        <dbReference type="ARBA" id="ARBA00022771"/>
    </source>
</evidence>
<feature type="compositionally biased region" description="Low complexity" evidence="5">
    <location>
        <begin position="181"/>
        <end position="195"/>
    </location>
</feature>
<feature type="compositionally biased region" description="Low complexity" evidence="5">
    <location>
        <begin position="267"/>
        <end position="289"/>
    </location>
</feature>
<comment type="caution">
    <text evidence="7">The sequence shown here is derived from an EMBL/GenBank/DDBJ whole genome shotgun (WGS) entry which is preliminary data.</text>
</comment>
<dbReference type="GO" id="GO:0005634">
    <property type="term" value="C:nucleus"/>
    <property type="evidence" value="ECO:0007669"/>
    <property type="project" value="TreeGrafter"/>
</dbReference>
<dbReference type="GO" id="GO:0006511">
    <property type="term" value="P:ubiquitin-dependent protein catabolic process"/>
    <property type="evidence" value="ECO:0007669"/>
    <property type="project" value="TreeGrafter"/>
</dbReference>
<dbReference type="OrthoDB" id="8062037at2759"/>
<feature type="compositionally biased region" description="Polar residues" evidence="5">
    <location>
        <begin position="115"/>
        <end position="124"/>
    </location>
</feature>
<accession>A0A9N9GUS0</accession>
<proteinExistence type="predicted"/>
<keyword evidence="2 4" id="KW-0863">Zinc-finger</keyword>
<dbReference type="Gene3D" id="3.30.40.10">
    <property type="entry name" value="Zinc/RING finger domain, C3HC4 (zinc finger)"/>
    <property type="match status" value="1"/>
</dbReference>
<name>A0A9N9GUS0_9GLOM</name>
<evidence type="ECO:0000259" key="6">
    <source>
        <dbReference type="PROSITE" id="PS50089"/>
    </source>
</evidence>
<feature type="compositionally biased region" description="Low complexity" evidence="5">
    <location>
        <begin position="125"/>
        <end position="152"/>
    </location>
</feature>
<dbReference type="Proteomes" id="UP000789508">
    <property type="component" value="Unassembled WGS sequence"/>
</dbReference>
<keyword evidence="1" id="KW-0479">Metal-binding</keyword>